<evidence type="ECO:0000313" key="3">
    <source>
        <dbReference type="EMBL" id="GGO18329.1"/>
    </source>
</evidence>
<dbReference type="Pfam" id="PF09990">
    <property type="entry name" value="DUF2231"/>
    <property type="match status" value="1"/>
</dbReference>
<accession>A0A8H9LCC1</accession>
<dbReference type="RefSeq" id="WP_142571184.1">
    <property type="nucleotide sequence ID" value="NZ_BMMN01000007.1"/>
</dbReference>
<proteinExistence type="predicted"/>
<keyword evidence="1" id="KW-0812">Transmembrane</keyword>
<dbReference type="Proteomes" id="UP000653480">
    <property type="component" value="Unassembled WGS sequence"/>
</dbReference>
<feature type="domain" description="DUF2231" evidence="2">
    <location>
        <begin position="21"/>
        <end position="186"/>
    </location>
</feature>
<dbReference type="AlphaFoldDB" id="A0A8H9LCC1"/>
<organism evidence="3 4">
    <name type="scientific">Microbispora bryophytorum</name>
    <dbReference type="NCBI Taxonomy" id="1460882"/>
    <lineage>
        <taxon>Bacteria</taxon>
        <taxon>Bacillati</taxon>
        <taxon>Actinomycetota</taxon>
        <taxon>Actinomycetes</taxon>
        <taxon>Streptosporangiales</taxon>
        <taxon>Streptosporangiaceae</taxon>
        <taxon>Microbispora</taxon>
    </lineage>
</organism>
<protein>
    <recommendedName>
        <fullName evidence="2">DUF2231 domain-containing protein</fullName>
    </recommendedName>
</protein>
<sequence length="197" mass="19672">MTGELHDAKRPVSAALAGPYGHPFHPMLVAVPIGAWVASMVFDVASRFAPGPGFLAEGSKWLIALGVLGALAAAMAGFLDLFAIPAGTLAFRTGLLHMGLNLVITTAYAAGFLWRQAGTASDTGTGTGTGTGADTAAGAMANAAVGAAAGPVALGPLLLSAGSLALLVVSGYLGGKLAYRYGVRVADETTQADGFRR</sequence>
<dbReference type="OrthoDB" id="147178at2"/>
<feature type="transmembrane region" description="Helical" evidence="1">
    <location>
        <begin position="95"/>
        <end position="114"/>
    </location>
</feature>
<name>A0A8H9LCC1_9ACTN</name>
<evidence type="ECO:0000313" key="4">
    <source>
        <dbReference type="Proteomes" id="UP000653480"/>
    </source>
</evidence>
<feature type="transmembrane region" description="Helical" evidence="1">
    <location>
        <begin position="61"/>
        <end position="83"/>
    </location>
</feature>
<dbReference type="InterPro" id="IPR019251">
    <property type="entry name" value="DUF2231_TM"/>
</dbReference>
<dbReference type="EMBL" id="BMMN01000007">
    <property type="protein sequence ID" value="GGO18329.1"/>
    <property type="molecule type" value="Genomic_DNA"/>
</dbReference>
<keyword evidence="4" id="KW-1185">Reference proteome</keyword>
<reference evidence="3" key="2">
    <citation type="submission" date="2020-09" db="EMBL/GenBank/DDBJ databases">
        <authorList>
            <person name="Sun Q."/>
            <person name="Zhou Y."/>
        </authorList>
    </citation>
    <scope>NUCLEOTIDE SEQUENCE</scope>
    <source>
        <strain evidence="3">CGMCC 4.7138</strain>
    </source>
</reference>
<evidence type="ECO:0000259" key="2">
    <source>
        <dbReference type="Pfam" id="PF09990"/>
    </source>
</evidence>
<keyword evidence="1" id="KW-0472">Membrane</keyword>
<comment type="caution">
    <text evidence="3">The sequence shown here is derived from an EMBL/GenBank/DDBJ whole genome shotgun (WGS) entry which is preliminary data.</text>
</comment>
<feature type="transmembrane region" description="Helical" evidence="1">
    <location>
        <begin position="28"/>
        <end position="49"/>
    </location>
</feature>
<keyword evidence="1" id="KW-1133">Transmembrane helix</keyword>
<feature type="transmembrane region" description="Helical" evidence="1">
    <location>
        <begin position="153"/>
        <end position="174"/>
    </location>
</feature>
<evidence type="ECO:0000256" key="1">
    <source>
        <dbReference type="SAM" id="Phobius"/>
    </source>
</evidence>
<reference evidence="3" key="1">
    <citation type="journal article" date="2014" name="Int. J. Syst. Evol. Microbiol.">
        <title>Complete genome sequence of Corynebacterium casei LMG S-19264T (=DSM 44701T), isolated from a smear-ripened cheese.</title>
        <authorList>
            <consortium name="US DOE Joint Genome Institute (JGI-PGF)"/>
            <person name="Walter F."/>
            <person name="Albersmeier A."/>
            <person name="Kalinowski J."/>
            <person name="Ruckert C."/>
        </authorList>
    </citation>
    <scope>NUCLEOTIDE SEQUENCE</scope>
    <source>
        <strain evidence="3">CGMCC 4.7138</strain>
    </source>
</reference>
<gene>
    <name evidence="3" type="ORF">GCM10011574_42900</name>
</gene>